<sequence length="542" mass="61607">MNKTININLGGYFFHIDELAYQKLRRYLDAIAKSLSDDPQGKNEIIADIEMRISELLSEKIADARQVVNEQDISDIIKIMGEPEDYAETEEGYTETGSSYQRKQSSSKKLYRDGDDKFIGGVAAGIAHYFDVDVIWIRLAFILFFIGGGFSFLLYIILWILLPEAKTTAEKLQMEGAPVNIDNIEKKIRKEFSSMTDSIKDGASEVTKKVNEGFKKNSGKAKSGFQEFLDTLGNIIVAFFKIIGKFIGVILIIVSASVLISFIIGIFSIGSLEIIGFEEEYLQMPPFLHNSILPDWLLALCIFILAGFPFLILFVLGLRILSSNVRQFSKTTSLSLFGIWVIALLMIIFTGIEHGTSYAVAGNKIETKSLEIQPKDTIKLSVINDDSLLYQSRLRRTYRTEEVYDDGVLKSYSNNIKIDVERSNSDDYSVKIRKTSRGRNRGNANKTAGEIEYYFKIDENKLILNGYFLSNIKNMYKEEKIYITLYIPENSTIYFDTTTMSFLNDVQNTDDIYDNDMVAHYFLMTEKGLDCTDCEDETNNEE</sequence>
<reference evidence="10 11" key="1">
    <citation type="submission" date="2023-09" db="EMBL/GenBank/DDBJ databases">
        <title>Novel taxa isolated from Blanes Bay.</title>
        <authorList>
            <person name="Rey-Velasco X."/>
            <person name="Lucena T."/>
        </authorList>
    </citation>
    <scope>NUCLEOTIDE SEQUENCE [LARGE SCALE GENOMIC DNA]</scope>
    <source>
        <strain evidence="10 11">S356</strain>
    </source>
</reference>
<feature type="domain" description="Phage shock protein PspC N-terminal" evidence="7">
    <location>
        <begin position="108"/>
        <end position="165"/>
    </location>
</feature>
<comment type="caution">
    <text evidence="10">The sequence shown here is derived from an EMBL/GenBank/DDBJ whole genome shotgun (WGS) entry which is preliminary data.</text>
</comment>
<dbReference type="PANTHER" id="PTHR33885">
    <property type="entry name" value="PHAGE SHOCK PROTEIN C"/>
    <property type="match status" value="1"/>
</dbReference>
<evidence type="ECO:0000313" key="10">
    <source>
        <dbReference type="EMBL" id="MDT7832931.1"/>
    </source>
</evidence>
<dbReference type="Pfam" id="PF04024">
    <property type="entry name" value="PspC"/>
    <property type="match status" value="1"/>
</dbReference>
<dbReference type="EMBL" id="JAVTTO010000004">
    <property type="protein sequence ID" value="MDT7832931.1"/>
    <property type="molecule type" value="Genomic_DNA"/>
</dbReference>
<evidence type="ECO:0000259" key="7">
    <source>
        <dbReference type="Pfam" id="PF04024"/>
    </source>
</evidence>
<protein>
    <submittedName>
        <fullName evidence="10">PspC domain-containing protein</fullName>
    </submittedName>
</protein>
<proteinExistence type="predicted"/>
<dbReference type="InterPro" id="IPR007168">
    <property type="entry name" value="Phageshock_PspC_N"/>
</dbReference>
<dbReference type="Pfam" id="PF22571">
    <property type="entry name" value="LiaI-LiaF-TM_PspC"/>
    <property type="match status" value="1"/>
</dbReference>
<accession>A0ABU3LGS9</accession>
<dbReference type="RefSeq" id="WP_349242183.1">
    <property type="nucleotide sequence ID" value="NZ_JAVTTO010000004.1"/>
</dbReference>
<evidence type="ECO:0000256" key="4">
    <source>
        <dbReference type="ARBA" id="ARBA00022989"/>
    </source>
</evidence>
<organism evidence="10 11">
    <name type="scientific">Asprobacillus argus</name>
    <dbReference type="NCBI Taxonomy" id="3076534"/>
    <lineage>
        <taxon>Bacteria</taxon>
        <taxon>Pseudomonadati</taxon>
        <taxon>Bacteroidota</taxon>
        <taxon>Flavobacteriia</taxon>
        <taxon>Flavobacteriales</taxon>
        <taxon>Flavobacteriaceae</taxon>
        <taxon>Asprobacillus</taxon>
    </lineage>
</organism>
<evidence type="ECO:0000256" key="2">
    <source>
        <dbReference type="ARBA" id="ARBA00022475"/>
    </source>
</evidence>
<dbReference type="InterPro" id="IPR054319">
    <property type="entry name" value="PspC-rel_ToastRack"/>
</dbReference>
<dbReference type="PANTHER" id="PTHR33885:SF3">
    <property type="entry name" value="PHAGE SHOCK PROTEIN C"/>
    <property type="match status" value="1"/>
</dbReference>
<dbReference type="InterPro" id="IPR052027">
    <property type="entry name" value="PspC"/>
</dbReference>
<dbReference type="Proteomes" id="UP001257277">
    <property type="component" value="Unassembled WGS sequence"/>
</dbReference>
<keyword evidence="2" id="KW-1003">Cell membrane</keyword>
<evidence type="ECO:0000259" key="9">
    <source>
        <dbReference type="Pfam" id="PF22744"/>
    </source>
</evidence>
<dbReference type="InterPro" id="IPR054321">
    <property type="entry name" value="PspC-rel_TM"/>
</dbReference>
<feature type="domain" description="PspC-related ToastRack" evidence="9">
    <location>
        <begin position="407"/>
        <end position="536"/>
    </location>
</feature>
<evidence type="ECO:0000256" key="6">
    <source>
        <dbReference type="SAM" id="Phobius"/>
    </source>
</evidence>
<evidence type="ECO:0000256" key="3">
    <source>
        <dbReference type="ARBA" id="ARBA00022692"/>
    </source>
</evidence>
<keyword evidence="11" id="KW-1185">Reference proteome</keyword>
<evidence type="ECO:0000256" key="1">
    <source>
        <dbReference type="ARBA" id="ARBA00004162"/>
    </source>
</evidence>
<dbReference type="Pfam" id="PF22744">
    <property type="entry name" value="Toast-rack_PspC-Cterm"/>
    <property type="match status" value="1"/>
</dbReference>
<gene>
    <name evidence="10" type="ORF">RQM59_11105</name>
</gene>
<feature type="transmembrane region" description="Helical" evidence="6">
    <location>
        <begin position="246"/>
        <end position="276"/>
    </location>
</feature>
<comment type="subcellular location">
    <subcellularLocation>
        <location evidence="1">Cell membrane</location>
        <topology evidence="1">Single-pass membrane protein</topology>
    </subcellularLocation>
</comment>
<feature type="transmembrane region" description="Helical" evidence="6">
    <location>
        <begin position="296"/>
        <end position="321"/>
    </location>
</feature>
<keyword evidence="3 6" id="KW-0812">Transmembrane</keyword>
<keyword evidence="5 6" id="KW-0472">Membrane</keyword>
<feature type="transmembrane region" description="Helical" evidence="6">
    <location>
        <begin position="333"/>
        <end position="352"/>
    </location>
</feature>
<feature type="transmembrane region" description="Helical" evidence="6">
    <location>
        <begin position="135"/>
        <end position="162"/>
    </location>
</feature>
<evidence type="ECO:0000313" key="11">
    <source>
        <dbReference type="Proteomes" id="UP001257277"/>
    </source>
</evidence>
<evidence type="ECO:0000256" key="5">
    <source>
        <dbReference type="ARBA" id="ARBA00023136"/>
    </source>
</evidence>
<feature type="domain" description="PspC-related transmembrane region" evidence="8">
    <location>
        <begin position="215"/>
        <end position="358"/>
    </location>
</feature>
<name>A0ABU3LGS9_9FLAO</name>
<evidence type="ECO:0000259" key="8">
    <source>
        <dbReference type="Pfam" id="PF22571"/>
    </source>
</evidence>
<keyword evidence="4 6" id="KW-1133">Transmembrane helix</keyword>